<reference evidence="2 3" key="1">
    <citation type="submission" date="2017-10" db="EMBL/GenBank/DDBJ databases">
        <title>Sequencing the genomes of 1000 actinobacteria strains.</title>
        <authorList>
            <person name="Klenk H.-P."/>
        </authorList>
    </citation>
    <scope>NUCLEOTIDE SEQUENCE [LARGE SCALE GENOMIC DNA]</scope>
    <source>
        <strain evidence="2 3">DSM 15597</strain>
    </source>
</reference>
<dbReference type="AlphaFoldDB" id="A0A2A9CQC8"/>
<evidence type="ECO:0000256" key="1">
    <source>
        <dbReference type="SAM" id="Phobius"/>
    </source>
</evidence>
<protein>
    <submittedName>
        <fullName evidence="2">Uncharacterized protein</fullName>
    </submittedName>
</protein>
<feature type="transmembrane region" description="Helical" evidence="1">
    <location>
        <begin position="69"/>
        <end position="87"/>
    </location>
</feature>
<keyword evidence="1" id="KW-1133">Transmembrane helix</keyword>
<dbReference type="RefSeq" id="WP_098460132.1">
    <property type="nucleotide sequence ID" value="NZ_PDJC01000001.1"/>
</dbReference>
<evidence type="ECO:0000313" key="2">
    <source>
        <dbReference type="EMBL" id="PFG16613.1"/>
    </source>
</evidence>
<feature type="transmembrane region" description="Helical" evidence="1">
    <location>
        <begin position="27"/>
        <end position="49"/>
    </location>
</feature>
<proteinExistence type="predicted"/>
<evidence type="ECO:0000313" key="3">
    <source>
        <dbReference type="Proteomes" id="UP000226079"/>
    </source>
</evidence>
<organism evidence="2 3">
    <name type="scientific">Propionicimonas paludicola</name>
    <dbReference type="NCBI Taxonomy" id="185243"/>
    <lineage>
        <taxon>Bacteria</taxon>
        <taxon>Bacillati</taxon>
        <taxon>Actinomycetota</taxon>
        <taxon>Actinomycetes</taxon>
        <taxon>Propionibacteriales</taxon>
        <taxon>Nocardioidaceae</taxon>
        <taxon>Propionicimonas</taxon>
    </lineage>
</organism>
<accession>A0A2A9CQC8</accession>
<feature type="transmembrane region" description="Helical" evidence="1">
    <location>
        <begin position="149"/>
        <end position="167"/>
    </location>
</feature>
<name>A0A2A9CQC8_9ACTN</name>
<gene>
    <name evidence="2" type="ORF">ATK74_1160</name>
</gene>
<keyword evidence="1" id="KW-0812">Transmembrane</keyword>
<feature type="transmembrane region" description="Helical" evidence="1">
    <location>
        <begin position="117"/>
        <end position="137"/>
    </location>
</feature>
<keyword evidence="1" id="KW-0472">Membrane</keyword>
<comment type="caution">
    <text evidence="2">The sequence shown here is derived from an EMBL/GenBank/DDBJ whole genome shotgun (WGS) entry which is preliminary data.</text>
</comment>
<keyword evidence="3" id="KW-1185">Reference proteome</keyword>
<dbReference type="Proteomes" id="UP000226079">
    <property type="component" value="Unassembled WGS sequence"/>
</dbReference>
<dbReference type="EMBL" id="PDJC01000001">
    <property type="protein sequence ID" value="PFG16613.1"/>
    <property type="molecule type" value="Genomic_DNA"/>
</dbReference>
<sequence length="168" mass="17567">MSSRRAKVARPDEVRTPTSLPISARIAWSYLASLGALMIAGGTVVLVNASVGTAACRAASSDAAADCRLGWAVVSSLVGLALGWVVLGVLLHLGWRYAVAATSVAALLVSVDRLETWWWWALAALIPAAAALLTHEWGSATRAKVIRDVGLAVLAVGAVAAISWWLLR</sequence>